<protein>
    <submittedName>
        <fullName evidence="1">Uncharacterized protein</fullName>
    </submittedName>
</protein>
<organism evidence="1 2">
    <name type="scientific">Arachis hypogaea</name>
    <name type="common">Peanut</name>
    <dbReference type="NCBI Taxonomy" id="3818"/>
    <lineage>
        <taxon>Eukaryota</taxon>
        <taxon>Viridiplantae</taxon>
        <taxon>Streptophyta</taxon>
        <taxon>Embryophyta</taxon>
        <taxon>Tracheophyta</taxon>
        <taxon>Spermatophyta</taxon>
        <taxon>Magnoliopsida</taxon>
        <taxon>eudicotyledons</taxon>
        <taxon>Gunneridae</taxon>
        <taxon>Pentapetalae</taxon>
        <taxon>rosids</taxon>
        <taxon>fabids</taxon>
        <taxon>Fabales</taxon>
        <taxon>Fabaceae</taxon>
        <taxon>Papilionoideae</taxon>
        <taxon>50 kb inversion clade</taxon>
        <taxon>dalbergioids sensu lato</taxon>
        <taxon>Dalbergieae</taxon>
        <taxon>Pterocarpus clade</taxon>
        <taxon>Arachis</taxon>
    </lineage>
</organism>
<evidence type="ECO:0000313" key="1">
    <source>
        <dbReference type="EMBL" id="RYR77540.1"/>
    </source>
</evidence>
<name>A0A445EPY8_ARAHY</name>
<accession>A0A445EPY8</accession>
<dbReference type="Proteomes" id="UP000289738">
    <property type="component" value="Chromosome A01"/>
</dbReference>
<gene>
    <name evidence="1" type="ORF">Ahy_A01g002047</name>
</gene>
<comment type="caution">
    <text evidence="1">The sequence shown here is derived from an EMBL/GenBank/DDBJ whole genome shotgun (WGS) entry which is preliminary data.</text>
</comment>
<dbReference type="Gene3D" id="2.40.50.140">
    <property type="entry name" value="Nucleic acid-binding proteins"/>
    <property type="match status" value="1"/>
</dbReference>
<proteinExistence type="predicted"/>
<dbReference type="EMBL" id="SDMP01000001">
    <property type="protein sequence ID" value="RYR77540.1"/>
    <property type="molecule type" value="Genomic_DNA"/>
</dbReference>
<dbReference type="InterPro" id="IPR012340">
    <property type="entry name" value="NA-bd_OB-fold"/>
</dbReference>
<evidence type="ECO:0000313" key="2">
    <source>
        <dbReference type="Proteomes" id="UP000289738"/>
    </source>
</evidence>
<dbReference type="AlphaFoldDB" id="A0A445EPY8"/>
<sequence>MIRIKIVVEDGTSCGIFVLLDSAATKLLGRTCSDVFLLLEDEMEDVSSDSAFSPTLEDFPEYGQLRSYENQVRSGVPIQLHSIKEMLANILCAKIYSSASKNS</sequence>
<reference evidence="1 2" key="1">
    <citation type="submission" date="2019-01" db="EMBL/GenBank/DDBJ databases">
        <title>Sequencing of cultivated peanut Arachis hypogaea provides insights into genome evolution and oil improvement.</title>
        <authorList>
            <person name="Chen X."/>
        </authorList>
    </citation>
    <scope>NUCLEOTIDE SEQUENCE [LARGE SCALE GENOMIC DNA]</scope>
    <source>
        <strain evidence="2">cv. Fuhuasheng</strain>
        <tissue evidence="1">Leaves</tissue>
    </source>
</reference>
<keyword evidence="2" id="KW-1185">Reference proteome</keyword>